<evidence type="ECO:0000313" key="7">
    <source>
        <dbReference type="EMBL" id="VDD93419.1"/>
    </source>
</evidence>
<dbReference type="GO" id="GO:0005737">
    <property type="term" value="C:cytoplasm"/>
    <property type="evidence" value="ECO:0007669"/>
    <property type="project" value="UniProtKB-ARBA"/>
</dbReference>
<dbReference type="GO" id="GO:0070006">
    <property type="term" value="F:metalloaminopeptidase activity"/>
    <property type="evidence" value="ECO:0007669"/>
    <property type="project" value="InterPro"/>
</dbReference>
<evidence type="ECO:0000256" key="1">
    <source>
        <dbReference type="ARBA" id="ARBA00008766"/>
    </source>
</evidence>
<dbReference type="InterPro" id="IPR050422">
    <property type="entry name" value="X-Pro_aminopeptidase_P"/>
</dbReference>
<dbReference type="Pfam" id="PF00557">
    <property type="entry name" value="Peptidase_M24"/>
    <property type="match status" value="1"/>
</dbReference>
<dbReference type="SUPFAM" id="SSF55920">
    <property type="entry name" value="Creatinase/aminopeptidase"/>
    <property type="match status" value="1"/>
</dbReference>
<dbReference type="InterPro" id="IPR000587">
    <property type="entry name" value="Creatinase_N"/>
</dbReference>
<dbReference type="InterPro" id="IPR033740">
    <property type="entry name" value="Pept_M24B"/>
</dbReference>
<dbReference type="PANTHER" id="PTHR43763:SF6">
    <property type="entry name" value="XAA-PRO AMINOPEPTIDASE 1"/>
    <property type="match status" value="1"/>
</dbReference>
<evidence type="ECO:0000313" key="8">
    <source>
        <dbReference type="Proteomes" id="UP000274131"/>
    </source>
</evidence>
<keyword evidence="3" id="KW-0378">Hydrolase</keyword>
<dbReference type="GO" id="GO:0046872">
    <property type="term" value="F:metal ion binding"/>
    <property type="evidence" value="ECO:0007669"/>
    <property type="project" value="UniProtKB-KW"/>
</dbReference>
<keyword evidence="8" id="KW-1185">Reference proteome</keyword>
<dbReference type="InterPro" id="IPR032416">
    <property type="entry name" value="Peptidase_M24_C"/>
</dbReference>
<dbReference type="InterPro" id="IPR036005">
    <property type="entry name" value="Creatinase/aminopeptidase-like"/>
</dbReference>
<evidence type="ECO:0000259" key="5">
    <source>
        <dbReference type="Pfam" id="PF01321"/>
    </source>
</evidence>
<comment type="similarity">
    <text evidence="1">Belongs to the peptidase M24B family.</text>
</comment>
<evidence type="ECO:0000256" key="2">
    <source>
        <dbReference type="ARBA" id="ARBA00022723"/>
    </source>
</evidence>
<dbReference type="InterPro" id="IPR000994">
    <property type="entry name" value="Pept_M24"/>
</dbReference>
<dbReference type="Pfam" id="PF01321">
    <property type="entry name" value="Creatinase_N"/>
    <property type="match status" value="1"/>
</dbReference>
<dbReference type="OrthoDB" id="9995434at2759"/>
<keyword evidence="2" id="KW-0479">Metal-binding</keyword>
<protein>
    <submittedName>
        <fullName evidence="9">AMP_N domain-containing protein</fullName>
    </submittedName>
</protein>
<sequence>MPDVEPVNEKLVKIRKLFDEPKIRASSESTISAYLLPRTDAHQSEYLADRDLRIRFISGFSGTNAFVIISRNEALLWTDGRYFIQANKELESGWKLMKESVPNALTPSEWLVNNIPAGSSVAFDPKLYATLQVYNVKTVPLKENLVDMLWSDRPAETINPIIALSPSEYGVESSEKVKEVREKIALKKCRCAVFTALDDIAWLFNIRGADIPYNPVVFSIVVLTESNVHLFIDTRKLSAESRRHLGLVVIHEYSDAIDWIKEWYKKESTENQQLKIYVPNSTNFEIGSIFEQQHCVYGPSMIQVMKAVKNDTELRGMRSSHIMDSSAVVRFLCWLDQRISGCNDVTEIDAAEAISKMRLEIPGFMGLSFETIAAVDEHAALPHYKLTEESGKSKITPNCIFLIDSGGHYRFHNGTTDVTRTVAFGSAVTDSFKRNFTLVLKGHIATAKMIFPDSIHGIRIDVIARQYLWNDGLDFGHGVGHGVGHFLNVHEGPAGIGFRRYTADGVLHEKMVITIEPGYYLEDHYGIRIENCYEVVKALGLRSGVENFLTFTSLTYVPIQKSLMVKELLTKEEVEWINRYHETCIDKLVPVLVKFGWKEEEEWLRNACSPL</sequence>
<proteinExistence type="inferred from homology"/>
<dbReference type="CDD" id="cd01085">
    <property type="entry name" value="APP"/>
    <property type="match status" value="1"/>
</dbReference>
<feature type="domain" description="Creatinase N-terminal" evidence="5">
    <location>
        <begin position="33"/>
        <end position="133"/>
    </location>
</feature>
<reference evidence="9" key="1">
    <citation type="submission" date="2017-02" db="UniProtKB">
        <authorList>
            <consortium name="WormBaseParasite"/>
        </authorList>
    </citation>
    <scope>IDENTIFICATION</scope>
</reference>
<organism evidence="9">
    <name type="scientific">Enterobius vermicularis</name>
    <name type="common">Human pinworm</name>
    <dbReference type="NCBI Taxonomy" id="51028"/>
    <lineage>
        <taxon>Eukaryota</taxon>
        <taxon>Metazoa</taxon>
        <taxon>Ecdysozoa</taxon>
        <taxon>Nematoda</taxon>
        <taxon>Chromadorea</taxon>
        <taxon>Rhabditida</taxon>
        <taxon>Spirurina</taxon>
        <taxon>Oxyuridomorpha</taxon>
        <taxon>Oxyuroidea</taxon>
        <taxon>Oxyuridae</taxon>
        <taxon>Enterobius</taxon>
    </lineage>
</organism>
<dbReference type="PANTHER" id="PTHR43763">
    <property type="entry name" value="XAA-PRO AMINOPEPTIDASE 1"/>
    <property type="match status" value="1"/>
</dbReference>
<dbReference type="Proteomes" id="UP000274131">
    <property type="component" value="Unassembled WGS sequence"/>
</dbReference>
<name>A0A0N4VDK1_ENTVE</name>
<evidence type="ECO:0000256" key="3">
    <source>
        <dbReference type="ARBA" id="ARBA00022801"/>
    </source>
</evidence>
<dbReference type="WBParaSite" id="EVEC_0000868801-mRNA-1">
    <property type="protein sequence ID" value="EVEC_0000868801-mRNA-1"/>
    <property type="gene ID" value="EVEC_0000868801"/>
</dbReference>
<feature type="domain" description="Peptidase M24" evidence="4">
    <location>
        <begin position="316"/>
        <end position="535"/>
    </location>
</feature>
<evidence type="ECO:0000259" key="6">
    <source>
        <dbReference type="Pfam" id="PF16188"/>
    </source>
</evidence>
<reference evidence="7 8" key="2">
    <citation type="submission" date="2018-10" db="EMBL/GenBank/DDBJ databases">
        <authorList>
            <consortium name="Pathogen Informatics"/>
        </authorList>
    </citation>
    <scope>NUCLEOTIDE SEQUENCE [LARGE SCALE GENOMIC DNA]</scope>
</reference>
<dbReference type="EMBL" id="UXUI01009296">
    <property type="protein sequence ID" value="VDD93419.1"/>
    <property type="molecule type" value="Genomic_DNA"/>
</dbReference>
<evidence type="ECO:0000313" key="9">
    <source>
        <dbReference type="WBParaSite" id="EVEC_0000868801-mRNA-1"/>
    </source>
</evidence>
<dbReference type="SUPFAM" id="SSF53092">
    <property type="entry name" value="Creatinase/prolidase N-terminal domain"/>
    <property type="match status" value="1"/>
</dbReference>
<dbReference type="Gene3D" id="3.40.350.10">
    <property type="entry name" value="Creatinase/prolidase N-terminal domain"/>
    <property type="match status" value="2"/>
</dbReference>
<dbReference type="Gene3D" id="3.90.230.10">
    <property type="entry name" value="Creatinase/methionine aminopeptidase superfamily"/>
    <property type="match status" value="1"/>
</dbReference>
<feature type="domain" description="Peptidase M24 C-terminal" evidence="6">
    <location>
        <begin position="547"/>
        <end position="611"/>
    </location>
</feature>
<dbReference type="STRING" id="51028.A0A0N4VDK1"/>
<evidence type="ECO:0000259" key="4">
    <source>
        <dbReference type="Pfam" id="PF00557"/>
    </source>
</evidence>
<dbReference type="AlphaFoldDB" id="A0A0N4VDK1"/>
<accession>A0A0N4VDK1</accession>
<dbReference type="InterPro" id="IPR029149">
    <property type="entry name" value="Creatin/AminoP/Spt16_N"/>
</dbReference>
<dbReference type="Pfam" id="PF16189">
    <property type="entry name" value="Creatinase_N_2"/>
    <property type="match status" value="1"/>
</dbReference>
<dbReference type="Pfam" id="PF16188">
    <property type="entry name" value="Peptidase_M24_C"/>
    <property type="match status" value="1"/>
</dbReference>
<dbReference type="FunFam" id="3.90.230.10:FF:000009">
    <property type="entry name" value="xaa-Pro aminopeptidase 2"/>
    <property type="match status" value="1"/>
</dbReference>
<gene>
    <name evidence="7" type="ORF">EVEC_LOCUS8170</name>
</gene>